<evidence type="ECO:0000313" key="9">
    <source>
        <dbReference type="Proteomes" id="UP001056384"/>
    </source>
</evidence>
<evidence type="ECO:0000256" key="1">
    <source>
        <dbReference type="ARBA" id="ARBA00004123"/>
    </source>
</evidence>
<feature type="compositionally biased region" description="Acidic residues" evidence="6">
    <location>
        <begin position="235"/>
        <end position="244"/>
    </location>
</feature>
<dbReference type="Pfam" id="PF00645">
    <property type="entry name" value="zf-PARP"/>
    <property type="match status" value="1"/>
</dbReference>
<dbReference type="PROSITE" id="PS50064">
    <property type="entry name" value="ZF_PARP_2"/>
    <property type="match status" value="1"/>
</dbReference>
<gene>
    <name evidence="8" type="ORF">Slin15195_G089390</name>
</gene>
<feature type="compositionally biased region" description="Basic residues" evidence="6">
    <location>
        <begin position="255"/>
        <end position="270"/>
    </location>
</feature>
<dbReference type="InterPro" id="IPR036957">
    <property type="entry name" value="Znf_PARP_sf"/>
</dbReference>
<accession>A0A9Q9EM28</accession>
<dbReference type="OrthoDB" id="429950at2759"/>
<evidence type="ECO:0000256" key="4">
    <source>
        <dbReference type="ARBA" id="ARBA00022833"/>
    </source>
</evidence>
<dbReference type="AlphaFoldDB" id="A0A9Q9EM28"/>
<sequence length="270" mass="29894">MSYRVELSKTGRAGCSNATCKKEGSKIGKGELRQGVLVQIQEHQSMKWRHWGCVTPTVLHNWWDSAGQDLDLIDGYDELPEDAQEKVKVALEEGHVDDADWNGDIECNRYNEANPKQGMFLTKAQKKKMEKDAEGEDDEGETKKPAKKRSRKQAEVDEDDEAEAKPAKKPRAKKAKAEEEDEAPVPAKKASRKKAPVKQEEAQDSANEDDPPAPKKSKGRKSKAAAKVEPSSDVGEPDEAEAEEEDHKPVTTKKAAAKPRKGRAKKAANE</sequence>
<feature type="compositionally biased region" description="Basic residues" evidence="6">
    <location>
        <begin position="215"/>
        <end position="224"/>
    </location>
</feature>
<evidence type="ECO:0000259" key="7">
    <source>
        <dbReference type="PROSITE" id="PS50064"/>
    </source>
</evidence>
<name>A0A9Q9EM28_9PEZI</name>
<feature type="domain" description="PARP-type" evidence="7">
    <location>
        <begin position="3"/>
        <end position="95"/>
    </location>
</feature>
<evidence type="ECO:0000256" key="6">
    <source>
        <dbReference type="SAM" id="MobiDB-lite"/>
    </source>
</evidence>
<dbReference type="GO" id="GO:0008270">
    <property type="term" value="F:zinc ion binding"/>
    <property type="evidence" value="ECO:0007669"/>
    <property type="project" value="UniProtKB-KW"/>
</dbReference>
<proteinExistence type="predicted"/>
<comment type="subcellular location">
    <subcellularLocation>
        <location evidence="1">Nucleus</location>
    </subcellularLocation>
</comment>
<dbReference type="Proteomes" id="UP001056384">
    <property type="component" value="Chromosome 7"/>
</dbReference>
<evidence type="ECO:0000256" key="5">
    <source>
        <dbReference type="ARBA" id="ARBA00023242"/>
    </source>
</evidence>
<evidence type="ECO:0000313" key="8">
    <source>
        <dbReference type="EMBL" id="USW55620.1"/>
    </source>
</evidence>
<dbReference type="GO" id="GO:0005634">
    <property type="term" value="C:nucleus"/>
    <property type="evidence" value="ECO:0007669"/>
    <property type="project" value="UniProtKB-SubCell"/>
</dbReference>
<feature type="region of interest" description="Disordered" evidence="6">
    <location>
        <begin position="116"/>
        <end position="270"/>
    </location>
</feature>
<reference evidence="8" key="1">
    <citation type="submission" date="2022-06" db="EMBL/GenBank/DDBJ databases">
        <title>Complete genome sequences of two strains of the flax pathogen Septoria linicola.</title>
        <authorList>
            <person name="Lapalu N."/>
            <person name="Simon A."/>
            <person name="Demenou B."/>
            <person name="Paumier D."/>
            <person name="Guillot M.-P."/>
            <person name="Gout L."/>
            <person name="Valade R."/>
        </authorList>
    </citation>
    <scope>NUCLEOTIDE SEQUENCE</scope>
    <source>
        <strain evidence="8">SE15195</strain>
    </source>
</reference>
<dbReference type="SMART" id="SM01336">
    <property type="entry name" value="zf-PARP"/>
    <property type="match status" value="1"/>
</dbReference>
<dbReference type="InterPro" id="IPR001510">
    <property type="entry name" value="Znf_PARP"/>
</dbReference>
<evidence type="ECO:0000256" key="2">
    <source>
        <dbReference type="ARBA" id="ARBA00022723"/>
    </source>
</evidence>
<keyword evidence="4" id="KW-0862">Zinc</keyword>
<keyword evidence="9" id="KW-1185">Reference proteome</keyword>
<dbReference type="GO" id="GO:0003677">
    <property type="term" value="F:DNA binding"/>
    <property type="evidence" value="ECO:0007669"/>
    <property type="project" value="InterPro"/>
</dbReference>
<keyword evidence="5" id="KW-0539">Nucleus</keyword>
<protein>
    <submittedName>
        <fullName evidence="8">Zinc finger, PARP-type</fullName>
    </submittedName>
</protein>
<keyword evidence="2" id="KW-0479">Metal-binding</keyword>
<dbReference type="SUPFAM" id="SSF57716">
    <property type="entry name" value="Glucocorticoid receptor-like (DNA-binding domain)"/>
    <property type="match status" value="1"/>
</dbReference>
<evidence type="ECO:0000256" key="3">
    <source>
        <dbReference type="ARBA" id="ARBA00022771"/>
    </source>
</evidence>
<dbReference type="EMBL" id="CP099424">
    <property type="protein sequence ID" value="USW55620.1"/>
    <property type="molecule type" value="Genomic_DNA"/>
</dbReference>
<keyword evidence="3" id="KW-0863">Zinc-finger</keyword>
<feature type="compositionally biased region" description="Acidic residues" evidence="6">
    <location>
        <begin position="202"/>
        <end position="211"/>
    </location>
</feature>
<dbReference type="Gene3D" id="3.30.1740.10">
    <property type="entry name" value="Zinc finger, PARP-type"/>
    <property type="match status" value="1"/>
</dbReference>
<organism evidence="8 9">
    <name type="scientific">Septoria linicola</name>
    <dbReference type="NCBI Taxonomy" id="215465"/>
    <lineage>
        <taxon>Eukaryota</taxon>
        <taxon>Fungi</taxon>
        <taxon>Dikarya</taxon>
        <taxon>Ascomycota</taxon>
        <taxon>Pezizomycotina</taxon>
        <taxon>Dothideomycetes</taxon>
        <taxon>Dothideomycetidae</taxon>
        <taxon>Mycosphaerellales</taxon>
        <taxon>Mycosphaerellaceae</taxon>
        <taxon>Septoria</taxon>
    </lineage>
</organism>